<evidence type="ECO:0000256" key="4">
    <source>
        <dbReference type="ARBA" id="ARBA00004567"/>
    </source>
</evidence>
<feature type="domain" description="RanBP2-type" evidence="22">
    <location>
        <begin position="945"/>
        <end position="974"/>
    </location>
</feature>
<dbReference type="GO" id="GO:0006659">
    <property type="term" value="P:phosphatidylserine biosynthetic process"/>
    <property type="evidence" value="ECO:0007669"/>
    <property type="project" value="UniProtKB-UniRule"/>
</dbReference>
<feature type="region of interest" description="Disordered" evidence="21">
    <location>
        <begin position="1126"/>
        <end position="1145"/>
    </location>
</feature>
<dbReference type="GO" id="GO:0008139">
    <property type="term" value="F:nuclear localization sequence binding"/>
    <property type="evidence" value="ECO:0007669"/>
    <property type="project" value="TreeGrafter"/>
</dbReference>
<feature type="transmembrane region" description="Helical" evidence="20">
    <location>
        <begin position="301"/>
        <end position="324"/>
    </location>
</feature>
<dbReference type="GO" id="GO:0031965">
    <property type="term" value="C:nuclear membrane"/>
    <property type="evidence" value="ECO:0007669"/>
    <property type="project" value="UniProtKB-SubCell"/>
</dbReference>
<dbReference type="EC" id="2.7.8.29" evidence="20"/>
<feature type="region of interest" description="Disordered" evidence="21">
    <location>
        <begin position="1404"/>
        <end position="1427"/>
    </location>
</feature>
<keyword evidence="13" id="KW-0811">Translocation</keyword>
<dbReference type="GO" id="GO:0106245">
    <property type="term" value="F:L-serine-phosphatidylethanolamine phosphatidyltransferase activity"/>
    <property type="evidence" value="ECO:0007669"/>
    <property type="project" value="UniProtKB-UniRule"/>
</dbReference>
<evidence type="ECO:0000313" key="23">
    <source>
        <dbReference type="EMBL" id="TKS88412.1"/>
    </source>
</evidence>
<comment type="catalytic activity">
    <reaction evidence="20">
        <text>a 1,2-diacyl-sn-glycero-3-phosphoethanolamine + L-serine = a 1,2-diacyl-sn-glycero-3-phospho-L-serine + ethanolamine</text>
        <dbReference type="Rhea" id="RHEA:27606"/>
        <dbReference type="ChEBI" id="CHEBI:33384"/>
        <dbReference type="ChEBI" id="CHEBI:57262"/>
        <dbReference type="ChEBI" id="CHEBI:57603"/>
        <dbReference type="ChEBI" id="CHEBI:64612"/>
        <dbReference type="EC" id="2.7.8.29"/>
    </reaction>
</comment>
<feature type="region of interest" description="Disordered" evidence="21">
    <location>
        <begin position="1339"/>
        <end position="1392"/>
    </location>
</feature>
<evidence type="ECO:0000256" key="18">
    <source>
        <dbReference type="ARBA" id="ARBA00060842"/>
    </source>
</evidence>
<dbReference type="Pfam" id="PF03148">
    <property type="entry name" value="Tektin"/>
    <property type="match status" value="1"/>
</dbReference>
<dbReference type="Pfam" id="PF00641">
    <property type="entry name" value="Zn_ribbon_RanBP"/>
    <property type="match status" value="2"/>
</dbReference>
<evidence type="ECO:0000256" key="21">
    <source>
        <dbReference type="SAM" id="MobiDB-lite"/>
    </source>
</evidence>
<feature type="compositionally biased region" description="Low complexity" evidence="21">
    <location>
        <begin position="1181"/>
        <end position="1227"/>
    </location>
</feature>
<keyword evidence="8" id="KW-0677">Repeat</keyword>
<keyword evidence="6" id="KW-0963">Cytoplasm</keyword>
<feature type="compositionally biased region" description="Low complexity" evidence="21">
    <location>
        <begin position="1154"/>
        <end position="1167"/>
    </location>
</feature>
<keyword evidence="20" id="KW-1208">Phospholipid metabolism</keyword>
<evidence type="ECO:0000259" key="22">
    <source>
        <dbReference type="PROSITE" id="PS50199"/>
    </source>
</evidence>
<evidence type="ECO:0000256" key="3">
    <source>
        <dbReference type="ARBA" id="ARBA00004496"/>
    </source>
</evidence>
<feature type="region of interest" description="Disordered" evidence="21">
    <location>
        <begin position="915"/>
        <end position="934"/>
    </location>
</feature>
<dbReference type="FunFam" id="4.10.1060.10:FF:000001">
    <property type="entry name" value="Nuclear pore complex protein Nup153"/>
    <property type="match status" value="2"/>
</dbReference>
<sequence>MAAAVAPRTPRKDDINYKLHFRRINEQQVDDICIEFFYKPHTITLLTATVLSLMYFVFTRDDEHSDNNLRVGLLVVISFFLVSLSVMYFLFLVFLIFLNWDQVKVLMYWLDPNLRYATREADIMEYAVNCTAISWERILSHFDIFAFGHFAGWAMKALLIRSYGLCWTISITWELTELFFMHLLPNFAECWWDQVILDILLCNGGGIWLGMTACRFLEMRTYHWASIKEIHSTTGKIKRAVLQFTPASWIYVRWFDPKSSFQRLAGIYLFMILWQLTELNTFFLKHIFVFQASHPLSWCRILLVGVITAPTVRAIAFLEALACVKFGHDLFSKTQIRYVLLWLLCLALITLLCLYGMVWYEQNKMKFLSERPLCWMTAIRRRNTDRHSDERAMAATGGGKIRSRRYHIASKPYAKSKQQQSGLISRVTDTVKSIVPSWLQKYFKNEDASEGGGAVLGTDQNCQLPPPPPPNGSEEGPPPLDGRDSPEPSTSNTEPSTSRASLNFQEYVLSRPPLSRSHLHFPPLDVSSPTLGASSSLFSQPSTSSAPGPFSTGFSLVKEIKDNLSQHEDDNISTTSGFSSRASDKETDRTNSGPQPAQSSLKRPSFNLSVFGTSSNSTFNNTVLNSSQLGDSPFYPGKTTYGGAAAVRSARTRPGTPYQAPVRRQIKAKPAGAQPCGVTSATARRILQSLERMSSPLAMDASLPPVQKLVVPAAAPVSGNRSVSFRPTLTPGGMSRPLDRTPRDTVAEAPDLPTISLPINTCNMPTFSFISPLPPLTTISNSLNVTPVTPAKETVNKAGFTFSAPVAKLGPSMSNGNLATPITAAVKPAASKSTEDFEGPFKPAKTLKQGSVLDLLKAPDFPRPRQHSTADLHTIHWPLLLRYHYHLLPLFFNRPNSSSSKSMDSKSSAITSVGLESSSSSSSSSSNTTSTTTTTTGFGTVFSKPAGTWDCDTCLVRNKPDAVKCVACETAKPGASAASSSASSAPVFGLVAFKKPEGAWDCDVCLVQNKVADLQCVACQTAKPGAKVEPKAFGSSFGSSVGGTSGSSTSTSGGFKFGTSDSTSGSGSGGFKFGGSLSESSSSSSGGFKFGVPFGSSSSETTSKDTTASSGFKFGSSSEGFKFGVASSDDKKSDQPAADSGFKFGTSGGIVFGTGSSNTESNTSKGGFTFGLSKPEEKTSDTTTTTSSSSVSFTPPSSSQEKSDSVASSNDTTSTNTNSITTTATTTGQTKSQLLPRLPLGSQRKRRKLLPPLLRLLSSLVPLVKMQMLHQCRPLQEAFPSGSPVLQQNNLHLHSLLASLQTRVKHLLQRPQSPLLPLDKVLQILLLLPKPSFSFMASNPTTTTTSSSSIPTPSLFGATTSSSSNSSSTQAPAPSAASNTFMFGQPAATSTDAPPAKAAFVFGQSQDSQPPAPSAAPLNSTATPAPAQPFIFGAPASAAAPPPAAAAPPSFGFGAAAPSAASSSAPSAAPAPFAFSSAPSGGFGANQTPSFGSSFGSPFTATSSQTPTFGAKPNAAPVFGQQANSTPVFGANTNSAPGAPGGGFNFAQPPTFNIGQRCAQKDQVRFTLPVLSTNTNLVSVRPQLQMNKSLKLDEEIICNLSEDISRIPSATRSTKRHLTTRHGEISQWQAQMSQSIGQLDREISAMEQVKDTAEAHLQEKQLYCQLMKDCVSASNSLSPAVLRNDCVFTQLKTEERLTNEIREMLQKQICTLLNKLSSLKEIRAQLLADFQDKGEAIKLTTKCITHDFSGTRSRFPADQYKPNHVSYDKWLSRCKDLKLTAENLIKDSSLFRGDLRFTLASQKNAYESQCRKTRDALRKKINELNRIQDTLIWERQQIKDEISDLNMDINKVQGQMRNCDSRLNRVTHRLNLLNQRPGHELCLDHLYFSLSLEKHDLAKIATGLPSVLQRSQQDLEVARRRLMILENKLSKNAQALDAEQRCQTLHRSFLPALNTTVILANKPRFCTAMTRPAFPPLQ</sequence>
<comment type="function">
    <text evidence="20">Catalyzes a base-exchange reaction in which the polar head group of phosphatidylethanolamine (PE) is replaced by L-serine.</text>
</comment>
<dbReference type="GO" id="GO:0008270">
    <property type="term" value="F:zinc ion binding"/>
    <property type="evidence" value="ECO:0007669"/>
    <property type="project" value="UniProtKB-KW"/>
</dbReference>
<dbReference type="InterPro" id="IPR004277">
    <property type="entry name" value="PSS"/>
</dbReference>
<evidence type="ECO:0000256" key="11">
    <source>
        <dbReference type="ARBA" id="ARBA00022833"/>
    </source>
</evidence>
<dbReference type="InterPro" id="IPR026054">
    <property type="entry name" value="Nucleoporin"/>
</dbReference>
<organism evidence="23 24">
    <name type="scientific">Collichthys lucidus</name>
    <name type="common">Big head croaker</name>
    <name type="synonym">Sciaena lucida</name>
    <dbReference type="NCBI Taxonomy" id="240159"/>
    <lineage>
        <taxon>Eukaryota</taxon>
        <taxon>Metazoa</taxon>
        <taxon>Chordata</taxon>
        <taxon>Craniata</taxon>
        <taxon>Vertebrata</taxon>
        <taxon>Euteleostomi</taxon>
        <taxon>Actinopterygii</taxon>
        <taxon>Neopterygii</taxon>
        <taxon>Teleostei</taxon>
        <taxon>Neoteleostei</taxon>
        <taxon>Acanthomorphata</taxon>
        <taxon>Eupercaria</taxon>
        <taxon>Sciaenidae</taxon>
        <taxon>Collichthys</taxon>
    </lineage>
</organism>
<feature type="region of interest" description="Disordered" evidence="21">
    <location>
        <begin position="1154"/>
        <end position="1243"/>
    </location>
</feature>
<evidence type="ECO:0000256" key="9">
    <source>
        <dbReference type="ARBA" id="ARBA00022771"/>
    </source>
</evidence>
<evidence type="ECO:0000256" key="8">
    <source>
        <dbReference type="ARBA" id="ARBA00022737"/>
    </source>
</evidence>
<feature type="compositionally biased region" description="Pro residues" evidence="21">
    <location>
        <begin position="464"/>
        <end position="480"/>
    </location>
</feature>
<keyword evidence="5" id="KW-0813">Transport</keyword>
<feature type="compositionally biased region" description="Low complexity" evidence="21">
    <location>
        <begin position="1339"/>
        <end position="1380"/>
    </location>
</feature>
<dbReference type="Gene3D" id="4.10.1060.10">
    <property type="entry name" value="Zinc finger, RanBP2-type"/>
    <property type="match status" value="2"/>
</dbReference>
<comment type="similarity">
    <text evidence="18">Belongs to the NUP153 family.</text>
</comment>
<gene>
    <name evidence="23" type="ORF">D9C73_023158</name>
</gene>
<dbReference type="SUPFAM" id="SSF90209">
    <property type="entry name" value="Ran binding protein zinc finger-like"/>
    <property type="match status" value="2"/>
</dbReference>
<evidence type="ECO:0000256" key="12">
    <source>
        <dbReference type="ARBA" id="ARBA00022927"/>
    </source>
</evidence>
<feature type="region of interest" description="Disordered" evidence="21">
    <location>
        <begin position="449"/>
        <end position="502"/>
    </location>
</feature>
<feature type="compositionally biased region" description="Polar residues" evidence="21">
    <location>
        <begin position="1521"/>
        <end position="1535"/>
    </location>
</feature>
<evidence type="ECO:0000313" key="24">
    <source>
        <dbReference type="Proteomes" id="UP000298787"/>
    </source>
</evidence>
<keyword evidence="20" id="KW-0256">Endoplasmic reticulum</keyword>
<feature type="transmembrane region" description="Helical" evidence="20">
    <location>
        <begin position="336"/>
        <end position="360"/>
    </location>
</feature>
<dbReference type="Pfam" id="PF03034">
    <property type="entry name" value="PSS"/>
    <property type="match status" value="1"/>
</dbReference>
<dbReference type="InterPro" id="IPR001876">
    <property type="entry name" value="Znf_RanBP2"/>
</dbReference>
<keyword evidence="10" id="KW-0509">mRNA transport</keyword>
<feature type="region of interest" description="Disordered" evidence="21">
    <location>
        <begin position="1496"/>
        <end position="1543"/>
    </location>
</feature>
<feature type="region of interest" description="Disordered" evidence="21">
    <location>
        <begin position="722"/>
        <end position="743"/>
    </location>
</feature>
<dbReference type="InterPro" id="IPR048256">
    <property type="entry name" value="Tektin-like"/>
</dbReference>
<evidence type="ECO:0000256" key="13">
    <source>
        <dbReference type="ARBA" id="ARBA00023010"/>
    </source>
</evidence>
<dbReference type="GO" id="GO:0003677">
    <property type="term" value="F:DNA binding"/>
    <property type="evidence" value="ECO:0007669"/>
    <property type="project" value="UniProtKB-KW"/>
</dbReference>
<evidence type="ECO:0000256" key="7">
    <source>
        <dbReference type="ARBA" id="ARBA00022723"/>
    </source>
</evidence>
<feature type="region of interest" description="Disordered" evidence="21">
    <location>
        <begin position="565"/>
        <end position="605"/>
    </location>
</feature>
<keyword evidence="17" id="KW-0539">Nucleus</keyword>
<dbReference type="PANTHER" id="PTHR23193:SF23">
    <property type="entry name" value="NUCLEAR PORE COMPLEX PROTEIN NUP153"/>
    <property type="match status" value="1"/>
</dbReference>
<dbReference type="InterPro" id="IPR013913">
    <property type="entry name" value="Nup153_N"/>
</dbReference>
<comment type="cofactor">
    <cofactor evidence="1">
        <name>Zn(2+)</name>
        <dbReference type="ChEBI" id="CHEBI:29105"/>
    </cofactor>
</comment>
<keyword evidence="9 19" id="KW-0863">Zinc-finger</keyword>
<keyword evidence="15" id="KW-0906">Nuclear pore complex</keyword>
<dbReference type="GO" id="GO:0051028">
    <property type="term" value="P:mRNA transport"/>
    <property type="evidence" value="ECO:0007669"/>
    <property type="project" value="UniProtKB-KW"/>
</dbReference>
<evidence type="ECO:0000256" key="15">
    <source>
        <dbReference type="ARBA" id="ARBA00023132"/>
    </source>
</evidence>
<dbReference type="GO" id="GO:0006606">
    <property type="term" value="P:protein import into nucleus"/>
    <property type="evidence" value="ECO:0007669"/>
    <property type="project" value="TreeGrafter"/>
</dbReference>
<dbReference type="PROSITE" id="PS01358">
    <property type="entry name" value="ZF_RANBP2_1"/>
    <property type="match status" value="2"/>
</dbReference>
<dbReference type="InterPro" id="IPR036443">
    <property type="entry name" value="Znf_RanBP2_sf"/>
</dbReference>
<evidence type="ECO:0000256" key="17">
    <source>
        <dbReference type="ARBA" id="ARBA00023242"/>
    </source>
</evidence>
<keyword evidence="20" id="KW-0812">Transmembrane</keyword>
<keyword evidence="16 20" id="KW-0472">Membrane</keyword>
<name>A0A4V6AV74_COLLU</name>
<dbReference type="PANTHER" id="PTHR23193">
    <property type="entry name" value="NUCLEAR PORE COMPLEX PROTEIN NUP"/>
    <property type="match status" value="1"/>
</dbReference>
<keyword evidence="20" id="KW-0594">Phospholipid biosynthesis</keyword>
<evidence type="ECO:0000256" key="2">
    <source>
        <dbReference type="ARBA" id="ARBA00004126"/>
    </source>
</evidence>
<dbReference type="STRING" id="240159.A0A4V6AV74"/>
<feature type="compositionally biased region" description="Low complexity" evidence="21">
    <location>
        <begin position="917"/>
        <end position="934"/>
    </location>
</feature>
<feature type="transmembrane region" description="Helical" evidence="20">
    <location>
        <begin position="267"/>
        <end position="289"/>
    </location>
</feature>
<feature type="compositionally biased region" description="Low complexity" evidence="21">
    <location>
        <begin position="487"/>
        <end position="498"/>
    </location>
</feature>
<proteinExistence type="inferred from homology"/>
<keyword evidence="12" id="KW-0653">Protein transport</keyword>
<dbReference type="PROSITE" id="PS50199">
    <property type="entry name" value="ZF_RANBP2_2"/>
    <property type="match status" value="2"/>
</dbReference>
<keyword evidence="7" id="KW-0479">Metal-binding</keyword>
<dbReference type="GO" id="GO:0005643">
    <property type="term" value="C:nuclear pore"/>
    <property type="evidence" value="ECO:0007669"/>
    <property type="project" value="UniProtKB-SubCell"/>
</dbReference>
<keyword evidence="11" id="KW-0862">Zinc</keyword>
<evidence type="ECO:0000256" key="5">
    <source>
        <dbReference type="ARBA" id="ARBA00022448"/>
    </source>
</evidence>
<dbReference type="GO" id="GO:0005789">
    <property type="term" value="C:endoplasmic reticulum membrane"/>
    <property type="evidence" value="ECO:0007669"/>
    <property type="project" value="UniProtKB-SubCell"/>
</dbReference>
<accession>A0A4V6AV74</accession>
<dbReference type="GO" id="GO:0017056">
    <property type="term" value="F:structural constituent of nuclear pore"/>
    <property type="evidence" value="ECO:0007669"/>
    <property type="project" value="TreeGrafter"/>
</dbReference>
<keyword evidence="24" id="KW-1185">Reference proteome</keyword>
<dbReference type="Proteomes" id="UP000298787">
    <property type="component" value="Chromosome 20"/>
</dbReference>
<keyword evidence="14" id="KW-0238">DNA-binding</keyword>
<comment type="subcellular location">
    <subcellularLocation>
        <location evidence="3">Cytoplasm</location>
    </subcellularLocation>
    <subcellularLocation>
        <location evidence="20">Endoplasmic reticulum membrane</location>
        <topology evidence="20">Multi-pass membrane protein</topology>
    </subcellularLocation>
    <subcellularLocation>
        <location evidence="2">Nucleus membrane</location>
    </subcellularLocation>
    <subcellularLocation>
        <location evidence="4">Nucleus</location>
        <location evidence="4">Nuclear pore complex</location>
    </subcellularLocation>
</comment>
<dbReference type="GO" id="GO:0005929">
    <property type="term" value="C:cilium"/>
    <property type="evidence" value="ECO:0007669"/>
    <property type="project" value="UniProtKB-ARBA"/>
</dbReference>
<keyword evidence="20" id="KW-1133">Transmembrane helix</keyword>
<feature type="transmembrane region" description="Helical" evidence="20">
    <location>
        <begin position="196"/>
        <end position="217"/>
    </location>
</feature>
<evidence type="ECO:0000256" key="10">
    <source>
        <dbReference type="ARBA" id="ARBA00022816"/>
    </source>
</evidence>
<dbReference type="SMART" id="SM00547">
    <property type="entry name" value="ZnF_RBZ"/>
    <property type="match status" value="2"/>
</dbReference>
<keyword evidence="20" id="KW-0808">Transferase</keyword>
<evidence type="ECO:0000256" key="19">
    <source>
        <dbReference type="PROSITE-ProRule" id="PRU00322"/>
    </source>
</evidence>
<feature type="compositionally biased region" description="Polar residues" evidence="21">
    <location>
        <begin position="590"/>
        <end position="605"/>
    </location>
</feature>
<evidence type="ECO:0000256" key="6">
    <source>
        <dbReference type="ARBA" id="ARBA00022490"/>
    </source>
</evidence>
<evidence type="ECO:0000256" key="14">
    <source>
        <dbReference type="ARBA" id="ARBA00023125"/>
    </source>
</evidence>
<dbReference type="Pfam" id="PF08604">
    <property type="entry name" value="Nup153"/>
    <property type="match status" value="3"/>
</dbReference>
<evidence type="ECO:0000256" key="16">
    <source>
        <dbReference type="ARBA" id="ARBA00023136"/>
    </source>
</evidence>
<evidence type="ECO:0000256" key="20">
    <source>
        <dbReference type="RuleBase" id="RU368094"/>
    </source>
</evidence>
<feature type="domain" description="RanBP2-type" evidence="22">
    <location>
        <begin position="996"/>
        <end position="1025"/>
    </location>
</feature>
<feature type="transmembrane region" description="Helical" evidence="20">
    <location>
        <begin position="42"/>
        <end position="59"/>
    </location>
</feature>
<dbReference type="UniPathway" id="UPA00948"/>
<reference evidence="23 24" key="1">
    <citation type="submission" date="2019-01" db="EMBL/GenBank/DDBJ databases">
        <title>Genome Assembly of Collichthys lucidus.</title>
        <authorList>
            <person name="Cai M."/>
            <person name="Xiao S."/>
        </authorList>
    </citation>
    <scope>NUCLEOTIDE SEQUENCE [LARGE SCALE GENOMIC DNA]</scope>
    <source>
        <strain evidence="23">JT15FE1705JMU</strain>
        <tissue evidence="23">Muscle</tissue>
    </source>
</reference>
<keyword evidence="20" id="KW-0443">Lipid metabolism</keyword>
<feature type="compositionally biased region" description="Polar residues" evidence="21">
    <location>
        <begin position="572"/>
        <end position="581"/>
    </location>
</feature>
<comment type="pathway">
    <text evidence="20">Phospholipid metabolism; phosphatidylserine biosynthesis.</text>
</comment>
<feature type="transmembrane region" description="Helical" evidence="20">
    <location>
        <begin position="165"/>
        <end position="184"/>
    </location>
</feature>
<dbReference type="GO" id="GO:0006405">
    <property type="term" value="P:RNA export from nucleus"/>
    <property type="evidence" value="ECO:0007669"/>
    <property type="project" value="TreeGrafter"/>
</dbReference>
<feature type="compositionally biased region" description="Low complexity" evidence="21">
    <location>
        <begin position="1415"/>
        <end position="1425"/>
    </location>
</feature>
<protein>
    <recommendedName>
        <fullName evidence="20">Phosphatidylserine synthase</fullName>
        <ecNumber evidence="20">2.7.8.29</ecNumber>
    </recommendedName>
    <alternativeName>
        <fullName evidence="20">Serine-exchange enzyme</fullName>
    </alternativeName>
</protein>
<evidence type="ECO:0000256" key="1">
    <source>
        <dbReference type="ARBA" id="ARBA00001947"/>
    </source>
</evidence>
<comment type="similarity">
    <text evidence="20">Belongs to the phosphatidyl serine synthase family.</text>
</comment>
<keyword evidence="20" id="KW-0444">Lipid biosynthesis</keyword>
<dbReference type="EMBL" id="CM014097">
    <property type="protein sequence ID" value="TKS88412.1"/>
    <property type="molecule type" value="Genomic_DNA"/>
</dbReference>
<feature type="transmembrane region" description="Helical" evidence="20">
    <location>
        <begin position="71"/>
        <end position="98"/>
    </location>
</feature>